<dbReference type="PANTHER" id="PTHR48042">
    <property type="entry name" value="ABC TRANSPORTER G FAMILY MEMBER 11"/>
    <property type="match status" value="1"/>
</dbReference>
<feature type="transmembrane region" description="Helical" evidence="10">
    <location>
        <begin position="997"/>
        <end position="1020"/>
    </location>
</feature>
<dbReference type="EnsemblPlants" id="Solyc06g074960.3.1">
    <property type="protein sequence ID" value="Solyc06g074960.3.1"/>
    <property type="gene ID" value="Solyc06g074960.3"/>
</dbReference>
<evidence type="ECO:0000259" key="11">
    <source>
        <dbReference type="PROSITE" id="PS50893"/>
    </source>
</evidence>
<dbReference type="Proteomes" id="UP000004994">
    <property type="component" value="Chromosome 6"/>
</dbReference>
<dbReference type="PANTHER" id="PTHR48042:SF24">
    <property type="entry name" value="ABC TRANSPORTER G FAMILY MEMBER 3-LIKE"/>
    <property type="match status" value="1"/>
</dbReference>
<reference evidence="12" key="1">
    <citation type="journal article" date="2012" name="Nature">
        <title>The tomato genome sequence provides insights into fleshy fruit evolution.</title>
        <authorList>
            <consortium name="Tomato Genome Consortium"/>
        </authorList>
    </citation>
    <scope>NUCLEOTIDE SEQUENCE [LARGE SCALE GENOMIC DNA]</scope>
    <source>
        <strain evidence="12">cv. Heinz 1706</strain>
    </source>
</reference>
<keyword evidence="4 10" id="KW-0812">Transmembrane</keyword>
<feature type="transmembrane region" description="Helical" evidence="10">
    <location>
        <begin position="1140"/>
        <end position="1161"/>
    </location>
</feature>
<feature type="transmembrane region" description="Helical" evidence="10">
    <location>
        <begin position="1081"/>
        <end position="1102"/>
    </location>
</feature>
<reference evidence="12" key="2">
    <citation type="submission" date="2019-01" db="UniProtKB">
        <authorList>
            <consortium name="EnsemblPlants"/>
        </authorList>
    </citation>
    <scope>IDENTIFICATION</scope>
    <source>
        <strain evidence="12">cv. Heinz 1706</strain>
    </source>
</reference>
<dbReference type="Pfam" id="PF01061">
    <property type="entry name" value="ABC2_membrane"/>
    <property type="match status" value="1"/>
</dbReference>
<dbReference type="Pfam" id="PF00005">
    <property type="entry name" value="ABC_tran"/>
    <property type="match status" value="1"/>
</dbReference>
<organism evidence="12">
    <name type="scientific">Solanum lycopersicum</name>
    <name type="common">Tomato</name>
    <name type="synonym">Lycopersicon esculentum</name>
    <dbReference type="NCBI Taxonomy" id="4081"/>
    <lineage>
        <taxon>Eukaryota</taxon>
        <taxon>Viridiplantae</taxon>
        <taxon>Streptophyta</taxon>
        <taxon>Embryophyta</taxon>
        <taxon>Tracheophyta</taxon>
        <taxon>Spermatophyta</taxon>
        <taxon>Magnoliopsida</taxon>
        <taxon>eudicotyledons</taxon>
        <taxon>Gunneridae</taxon>
        <taxon>Pentapetalae</taxon>
        <taxon>asterids</taxon>
        <taxon>lamiids</taxon>
        <taxon>Solanales</taxon>
        <taxon>Solanaceae</taxon>
        <taxon>Solanoideae</taxon>
        <taxon>Solaneae</taxon>
        <taxon>Solanum</taxon>
        <taxon>Solanum subgen. Lycopersicon</taxon>
    </lineage>
</organism>
<dbReference type="GO" id="GO:0022857">
    <property type="term" value="F:transmembrane transporter activity"/>
    <property type="evidence" value="ECO:0000318"/>
    <property type="project" value="GO_Central"/>
</dbReference>
<evidence type="ECO:0000256" key="5">
    <source>
        <dbReference type="ARBA" id="ARBA00022741"/>
    </source>
</evidence>
<feature type="transmembrane region" description="Helical" evidence="10">
    <location>
        <begin position="575"/>
        <end position="608"/>
    </location>
</feature>
<dbReference type="Gramene" id="Solyc06g074960.3.1">
    <property type="protein sequence ID" value="Solyc06g074960.3.1"/>
    <property type="gene ID" value="Solyc06g074960.3"/>
</dbReference>
<feature type="transmembrane region" description="Helical" evidence="10">
    <location>
        <begin position="1212"/>
        <end position="1233"/>
    </location>
</feature>
<feature type="transmembrane region" description="Helical" evidence="10">
    <location>
        <begin position="537"/>
        <end position="555"/>
    </location>
</feature>
<dbReference type="InParanoid" id="A0A3Q7H365"/>
<dbReference type="Gene3D" id="3.40.50.300">
    <property type="entry name" value="P-loop containing nucleotide triphosphate hydrolases"/>
    <property type="match status" value="1"/>
</dbReference>
<evidence type="ECO:0000256" key="9">
    <source>
        <dbReference type="SAM" id="MobiDB-lite"/>
    </source>
</evidence>
<protein>
    <recommendedName>
        <fullName evidence="11">ABC transporter domain-containing protein</fullName>
    </recommendedName>
</protein>
<name>A0A3Q7H365_SOLLC</name>
<sequence length="1308" mass="144848">MEEIQSQSDHYRSPSSSVSSPANRVPSSNYFYSRKPGALRQPISFEDSPVWDETDIEVKVDEGGDSINAATTPPSPSLSKINSGSLPSPSSIEREVVTRKIAGASIAWKDLTVTIKGKRKYSDKVVKSSHGYALPGTMTVIMGPAKSGKSTLLRALAGRLPDSTRMYGEVFVNGTRRHMPYGSYGYVDRETTLIGSLSVREFLYYSALLQLPGFFCQRRSVVEDAIDAMSLGDYANKLIGGNCYTKGLRSGERRRVSIARELVMRPHILFIDEPLYHLDSVSALLMMVTLKKLATSGCTLIFTICQSSTEVFGLFDRICLLSNGKTLFFGETLACLQHFSNAGFPCPIMQSPSDHFLRAINTEFDRIIAMCKSWQDVGTILTQLIVLPLFSVFVLLFYCAGESSLRKEQKETFAIRFNMKVQRSSSDNHGDLSSVSMDTAIAIRTIETTYRSSADAAAVESMIVKLTEKEGPSLKRKGMAGNATRVAVLTWRSLLIMSREWKYYWLRLILYVFLALCIGTVFSGLGQSLFSVMRRVAAIFVFVSFTSLLGVAGVPSQLKEIKIYTYEESNQHSGAFVFLLGQLFASIPFLFLISISSSLVIMMLSAGFFRIRSALPRPAWMYPISYIAFHTYSIQGLLENEYIGTSFAVGQVRTISGYEALGNVYDISDDSNTKWKNLLVLFVMAVAYKQLIHRNPMASSSFLTGERAVISVDASASVPLSHFFKTRPGASSGIFLGAVTLPGVMVSKLIQMSTAVSLNQSGSEVSWDGFGCVLGTLSKDEFLEKDCLVRLISKILGYPIVATSTTVKVPQILKNCTVQKFSVVSFELEVIGSTIALAYCLHKGLPFSAFGENAFLLIQAIILVQSSISFSAFGRKTLIRALSYCAIAPSVLAGEIDAIHFEASYACQHTIFFLLKPCLVEEMCNLASACVAENKSKQLQLFTFLFLFLGETLLVTVGLVIYFGDMLACTAAKSHGYFAVSKVVTVPYGIQRSEVSVIIQGLIIGLLVFPMMFKYVLQILERVSLASFRDTVDNHMRRSFVFYISLACVLIIAVPSWMQLVQDFHVHPFLWVLDFVLSEPLKRLSLCIYWLVVIYVSVIRFYNISKSSKIERILLRKYYHLMAVSMFVPALILQPKFLDLAFGAALAVFLMLEIIRIWRIWPLGQLVHQFMNAFTDHRDTDLLVVSHFSLLLGCALPIWLSSGFNDRPLAPFAGILSLGIGDTMASVVGYKYGVLRWSKTGKKTIEGTAAGITSVLAACSILLPLLATTRYNWFSLLFAVTISGLLEAYTAQLDNAFIPLVFYSLLCL</sequence>
<feature type="region of interest" description="Disordered" evidence="9">
    <location>
        <begin position="61"/>
        <end position="90"/>
    </location>
</feature>
<feature type="domain" description="ABC transporter" evidence="11">
    <location>
        <begin position="106"/>
        <end position="348"/>
    </location>
</feature>
<feature type="compositionally biased region" description="Low complexity" evidence="9">
    <location>
        <begin position="13"/>
        <end position="29"/>
    </location>
</feature>
<evidence type="ECO:0000256" key="10">
    <source>
        <dbReference type="SAM" id="Phobius"/>
    </source>
</evidence>
<feature type="transmembrane region" description="Helical" evidence="10">
    <location>
        <begin position="380"/>
        <end position="400"/>
    </location>
</feature>
<dbReference type="InterPro" id="IPR003593">
    <property type="entry name" value="AAA+_ATPase"/>
</dbReference>
<dbReference type="GO" id="GO:0005886">
    <property type="term" value="C:plasma membrane"/>
    <property type="evidence" value="ECO:0000318"/>
    <property type="project" value="GO_Central"/>
</dbReference>
<dbReference type="SUPFAM" id="SSF52540">
    <property type="entry name" value="P-loop containing nucleoside triphosphate hydrolases"/>
    <property type="match status" value="1"/>
</dbReference>
<evidence type="ECO:0000256" key="2">
    <source>
        <dbReference type="ARBA" id="ARBA00005814"/>
    </source>
</evidence>
<dbReference type="GO" id="GO:0016887">
    <property type="term" value="F:ATP hydrolysis activity"/>
    <property type="evidence" value="ECO:0007669"/>
    <property type="project" value="InterPro"/>
</dbReference>
<evidence type="ECO:0000256" key="6">
    <source>
        <dbReference type="ARBA" id="ARBA00022840"/>
    </source>
</evidence>
<comment type="similarity">
    <text evidence="2">Belongs to the ABC transporter superfamily. ABCG family. Eye pigment precursor importer (TC 3.A.1.204) subfamily.</text>
</comment>
<dbReference type="GO" id="GO:0140359">
    <property type="term" value="F:ABC-type transporter activity"/>
    <property type="evidence" value="ECO:0007669"/>
    <property type="project" value="InterPro"/>
</dbReference>
<keyword evidence="8 10" id="KW-0472">Membrane</keyword>
<comment type="subcellular location">
    <subcellularLocation>
        <location evidence="1">Membrane</location>
        <topology evidence="1">Multi-pass membrane protein</topology>
    </subcellularLocation>
</comment>
<evidence type="ECO:0000313" key="13">
    <source>
        <dbReference type="Proteomes" id="UP000004994"/>
    </source>
</evidence>
<feature type="transmembrane region" description="Helical" evidence="10">
    <location>
        <begin position="941"/>
        <end position="963"/>
    </location>
</feature>
<feature type="transmembrane region" description="Helical" evidence="10">
    <location>
        <begin position="1182"/>
        <end position="1200"/>
    </location>
</feature>
<keyword evidence="3" id="KW-0813">Transport</keyword>
<dbReference type="InterPro" id="IPR006603">
    <property type="entry name" value="PQ-loop_rpt"/>
</dbReference>
<feature type="region of interest" description="Disordered" evidence="9">
    <location>
        <begin position="1"/>
        <end position="34"/>
    </location>
</feature>
<dbReference type="InterPro" id="IPR003439">
    <property type="entry name" value="ABC_transporter-like_ATP-bd"/>
</dbReference>
<evidence type="ECO:0000256" key="1">
    <source>
        <dbReference type="ARBA" id="ARBA00004141"/>
    </source>
</evidence>
<proteinExistence type="inferred from homology"/>
<keyword evidence="5" id="KW-0547">Nucleotide-binding</keyword>
<dbReference type="GO" id="GO:0055085">
    <property type="term" value="P:transmembrane transport"/>
    <property type="evidence" value="ECO:0000318"/>
    <property type="project" value="GO_Central"/>
</dbReference>
<evidence type="ECO:0000313" key="12">
    <source>
        <dbReference type="EnsemblPlants" id="Solyc06g074960.3.1"/>
    </source>
</evidence>
<feature type="transmembrane region" description="Helical" evidence="10">
    <location>
        <begin position="1245"/>
        <end position="1267"/>
    </location>
</feature>
<keyword evidence="7 10" id="KW-1133">Transmembrane helix</keyword>
<evidence type="ECO:0000256" key="8">
    <source>
        <dbReference type="ARBA" id="ARBA00023136"/>
    </source>
</evidence>
<dbReference type="PROSITE" id="PS50893">
    <property type="entry name" value="ABC_TRANSPORTER_2"/>
    <property type="match status" value="1"/>
</dbReference>
<feature type="compositionally biased region" description="Polar residues" evidence="9">
    <location>
        <begin position="68"/>
        <end position="90"/>
    </location>
</feature>
<evidence type="ECO:0000256" key="4">
    <source>
        <dbReference type="ARBA" id="ARBA00022692"/>
    </source>
</evidence>
<dbReference type="InterPro" id="IPR013525">
    <property type="entry name" value="ABC2_TM"/>
</dbReference>
<accession>A0A3Q7H365</accession>
<feature type="transmembrane region" description="Helical" evidence="10">
    <location>
        <begin position="1040"/>
        <end position="1061"/>
    </location>
</feature>
<dbReference type="InterPro" id="IPR052215">
    <property type="entry name" value="Plant_ABCG"/>
</dbReference>
<evidence type="ECO:0000256" key="7">
    <source>
        <dbReference type="ARBA" id="ARBA00022989"/>
    </source>
</evidence>
<dbReference type="PaxDb" id="4081-Solyc06g074970.1.1"/>
<feature type="transmembrane region" description="Helical" evidence="10">
    <location>
        <begin position="854"/>
        <end position="873"/>
    </location>
</feature>
<evidence type="ECO:0000256" key="3">
    <source>
        <dbReference type="ARBA" id="ARBA00022448"/>
    </source>
</evidence>
<keyword evidence="13" id="KW-1185">Reference proteome</keyword>
<dbReference type="CDD" id="cd03213">
    <property type="entry name" value="ABCG_EPDR"/>
    <property type="match status" value="1"/>
</dbReference>
<dbReference type="SMART" id="SM00382">
    <property type="entry name" value="AAA"/>
    <property type="match status" value="1"/>
</dbReference>
<keyword evidence="6" id="KW-0067">ATP-binding</keyword>
<feature type="transmembrane region" description="Helical" evidence="10">
    <location>
        <begin position="504"/>
        <end position="525"/>
    </location>
</feature>
<feature type="transmembrane region" description="Helical" evidence="10">
    <location>
        <begin position="1114"/>
        <end position="1134"/>
    </location>
</feature>
<dbReference type="GO" id="GO:0005524">
    <property type="term" value="F:ATP binding"/>
    <property type="evidence" value="ECO:0007669"/>
    <property type="project" value="UniProtKB-KW"/>
</dbReference>
<dbReference type="Pfam" id="PF04193">
    <property type="entry name" value="PQ-loop"/>
    <property type="match status" value="1"/>
</dbReference>
<dbReference type="InterPro" id="IPR027417">
    <property type="entry name" value="P-loop_NTPase"/>
</dbReference>
<dbReference type="FunFam" id="3.40.50.300:FF:000932">
    <property type="entry name" value="ABC transporter G family member 3"/>
    <property type="match status" value="1"/>
</dbReference>